<keyword evidence="1" id="KW-0378">Hydrolase</keyword>
<reference evidence="1 2" key="1">
    <citation type="submission" date="2021-07" db="EMBL/GenBank/DDBJ databases">
        <title>Flavobacterium WSW3-B6 sp.nov, isolated from seaweed.</title>
        <authorList>
            <person name="Muhammad N."/>
            <person name="Ho H."/>
            <person name="Lee Y.-J."/>
            <person name="Nguyen T."/>
            <person name="Ho J."/>
            <person name="Kim S.-G."/>
        </authorList>
    </citation>
    <scope>NUCLEOTIDE SEQUENCE [LARGE SCALE GENOMIC DNA]</scope>
    <source>
        <strain evidence="1 2">WSW3-B6</strain>
    </source>
</reference>
<name>A0ABX8VAH7_9FLAO</name>
<dbReference type="SUPFAM" id="SSF53474">
    <property type="entry name" value="alpha/beta-Hydrolases"/>
    <property type="match status" value="1"/>
</dbReference>
<dbReference type="Proteomes" id="UP000825381">
    <property type="component" value="Chromosome"/>
</dbReference>
<gene>
    <name evidence="1" type="ORF">K1I41_11845</name>
</gene>
<proteinExistence type="predicted"/>
<keyword evidence="2" id="KW-1185">Reference proteome</keyword>
<dbReference type="Gene3D" id="3.40.50.1820">
    <property type="entry name" value="alpha/beta hydrolase"/>
    <property type="match status" value="1"/>
</dbReference>
<dbReference type="RefSeq" id="WP_220640546.1">
    <property type="nucleotide sequence ID" value="NZ_CP080429.1"/>
</dbReference>
<organism evidence="1 2">
    <name type="scientific">Flavobacterium litorale</name>
    <dbReference type="NCBI Taxonomy" id="2856519"/>
    <lineage>
        <taxon>Bacteria</taxon>
        <taxon>Pseudomonadati</taxon>
        <taxon>Bacteroidota</taxon>
        <taxon>Flavobacteriia</taxon>
        <taxon>Flavobacteriales</taxon>
        <taxon>Flavobacteriaceae</taxon>
        <taxon>Flavobacterium</taxon>
    </lineage>
</organism>
<dbReference type="EMBL" id="CP080429">
    <property type="protein sequence ID" value="QYJ68203.1"/>
    <property type="molecule type" value="Genomic_DNA"/>
</dbReference>
<protein>
    <submittedName>
        <fullName evidence="1">Alpha/beta hydrolase</fullName>
    </submittedName>
</protein>
<dbReference type="GO" id="GO:0016787">
    <property type="term" value="F:hydrolase activity"/>
    <property type="evidence" value="ECO:0007669"/>
    <property type="project" value="UniProtKB-KW"/>
</dbReference>
<evidence type="ECO:0000313" key="2">
    <source>
        <dbReference type="Proteomes" id="UP000825381"/>
    </source>
</evidence>
<sequence>MERIPVYLMPGLAASPVIFENIKLPEATFEVFFLEWVLPEPEESLRHYAQRIAATITHNNPVLIGVSFGGVLVQEIAEVIEARKVIIVSSVKCNTEFPRRMRFAKMVRAYKVFPTALMERVHWVARFANGNSFIAKRLRLYEKYLSVRDKKYLDWAFKTIILWDRAEPNPNIIHIHGTADGVFPPQYLKTDYIAIEGGTHIMIINKVKWFNENLPEIILREE</sequence>
<dbReference type="InterPro" id="IPR029058">
    <property type="entry name" value="AB_hydrolase_fold"/>
</dbReference>
<evidence type="ECO:0000313" key="1">
    <source>
        <dbReference type="EMBL" id="QYJ68203.1"/>
    </source>
</evidence>
<accession>A0ABX8VAH7</accession>